<dbReference type="FunFam" id="3.40.630.30:FF:000026">
    <property type="entry name" value="Phosphinothricin acetyltransferase"/>
    <property type="match status" value="1"/>
</dbReference>
<dbReference type="SUPFAM" id="SSF55729">
    <property type="entry name" value="Acyl-CoA N-acyltransferases (Nat)"/>
    <property type="match status" value="1"/>
</dbReference>
<evidence type="ECO:0000256" key="2">
    <source>
        <dbReference type="ARBA" id="ARBA00023315"/>
    </source>
</evidence>
<evidence type="ECO:0000313" key="6">
    <source>
        <dbReference type="EMBL" id="AEM42413.1"/>
    </source>
</evidence>
<dbReference type="Gene3D" id="3.40.630.30">
    <property type="match status" value="1"/>
</dbReference>
<dbReference type="PANTHER" id="PTHR43072">
    <property type="entry name" value="N-ACETYLTRANSFERASE"/>
    <property type="match status" value="1"/>
</dbReference>
<feature type="domain" description="N-acetyltransferase" evidence="5">
    <location>
        <begin position="5"/>
        <end position="159"/>
    </location>
</feature>
<keyword evidence="7" id="KW-1185">Reference proteome</keyword>
<dbReference type="InterPro" id="IPR000182">
    <property type="entry name" value="GNAT_dom"/>
</dbReference>
<evidence type="ECO:0000256" key="1">
    <source>
        <dbReference type="ARBA" id="ARBA00022679"/>
    </source>
</evidence>
<dbReference type="GO" id="GO:0016747">
    <property type="term" value="F:acyltransferase activity, transferring groups other than amino-acyl groups"/>
    <property type="evidence" value="ECO:0007669"/>
    <property type="project" value="InterPro"/>
</dbReference>
<dbReference type="EC" id="2.3.1.-" evidence="6"/>
<proteinExistence type="predicted"/>
<dbReference type="PANTHER" id="PTHR43072:SF23">
    <property type="entry name" value="UPF0039 PROTEIN C11D3.02C"/>
    <property type="match status" value="1"/>
</dbReference>
<dbReference type="PROSITE" id="PS51186">
    <property type="entry name" value="GNAT"/>
    <property type="match status" value="1"/>
</dbReference>
<dbReference type="PATRIC" id="fig|759362.5.peg.2687"/>
<dbReference type="eggNOG" id="COG1247">
    <property type="taxonomic scope" value="Bacteria"/>
</dbReference>
<comment type="catalytic activity">
    <reaction evidence="4">
        <text>L-methionine sulfone + acetyl-CoA = N-acetyl-L-methionine sulfone + CoA + H(+)</text>
        <dbReference type="Rhea" id="RHEA:47656"/>
        <dbReference type="ChEBI" id="CHEBI:15378"/>
        <dbReference type="ChEBI" id="CHEBI:57287"/>
        <dbReference type="ChEBI" id="CHEBI:57288"/>
        <dbReference type="ChEBI" id="CHEBI:87824"/>
        <dbReference type="ChEBI" id="CHEBI:87825"/>
    </reaction>
</comment>
<dbReference type="Proteomes" id="UP000000692">
    <property type="component" value="Chromosome"/>
</dbReference>
<dbReference type="Pfam" id="PF00583">
    <property type="entry name" value="Acetyltransf_1"/>
    <property type="match status" value="1"/>
</dbReference>
<organism evidence="6 7">
    <name type="scientific">Ketogulonicigenium vulgare (strain WSH-001)</name>
    <dbReference type="NCBI Taxonomy" id="759362"/>
    <lineage>
        <taxon>Bacteria</taxon>
        <taxon>Pseudomonadati</taxon>
        <taxon>Pseudomonadota</taxon>
        <taxon>Alphaproteobacteria</taxon>
        <taxon>Rhodobacterales</taxon>
        <taxon>Roseobacteraceae</taxon>
        <taxon>Ketogulonicigenium</taxon>
    </lineage>
</organism>
<sequence>MGLKMRILDGTESDLPAIVAIFNDAVVNTTAIWSDVLATVEARKTWMEQRRAGGFPVFVAKNEADEVVGFASYGPYRPFDGFRLTVEHSVYVRPDQRGKGVGGKLLDALITHARGAGLHVMVGGITADNAASITLHERRGFQQVGLLPQVGVKFGRWLDLAFLQLKLDDLPHPKAD</sequence>
<dbReference type="EMBL" id="CP002018">
    <property type="protein sequence ID" value="AEM42413.1"/>
    <property type="molecule type" value="Genomic_DNA"/>
</dbReference>
<gene>
    <name evidence="6" type="ordered locus">KVU_2574</name>
</gene>
<keyword evidence="1 6" id="KW-0808">Transferase</keyword>
<dbReference type="CDD" id="cd04301">
    <property type="entry name" value="NAT_SF"/>
    <property type="match status" value="1"/>
</dbReference>
<comment type="catalytic activity">
    <reaction evidence="3">
        <text>L-methionine sulfoximine + acetyl-CoA = N-acetyl-L-methionine sulfoximine + CoA + H(+)</text>
        <dbReference type="Rhea" id="RHEA:47660"/>
        <dbReference type="ChEBI" id="CHEBI:15378"/>
        <dbReference type="ChEBI" id="CHEBI:57287"/>
        <dbReference type="ChEBI" id="CHEBI:57288"/>
        <dbReference type="ChEBI" id="CHEBI:87826"/>
        <dbReference type="ChEBI" id="CHEBI:87827"/>
    </reaction>
</comment>
<dbReference type="InterPro" id="IPR016181">
    <property type="entry name" value="Acyl_CoA_acyltransferase"/>
</dbReference>
<dbReference type="KEGG" id="kvl:KVU_2574"/>
<evidence type="ECO:0000313" key="7">
    <source>
        <dbReference type="Proteomes" id="UP000000692"/>
    </source>
</evidence>
<dbReference type="OrthoDB" id="5459937at2"/>
<dbReference type="AlphaFoldDB" id="F9Y8T6"/>
<keyword evidence="2 6" id="KW-0012">Acyltransferase</keyword>
<accession>F9Y8T6</accession>
<evidence type="ECO:0000256" key="4">
    <source>
        <dbReference type="ARBA" id="ARBA00051334"/>
    </source>
</evidence>
<protein>
    <submittedName>
        <fullName evidence="6">Acetyltransferase, GNAT family protein</fullName>
        <ecNumber evidence="6">2.3.1.-</ecNumber>
    </submittedName>
</protein>
<evidence type="ECO:0000256" key="3">
    <source>
        <dbReference type="ARBA" id="ARBA00050603"/>
    </source>
</evidence>
<evidence type="ECO:0000259" key="5">
    <source>
        <dbReference type="PROSITE" id="PS51186"/>
    </source>
</evidence>
<name>F9Y8T6_KETVW</name>
<reference evidence="6 7" key="1">
    <citation type="journal article" date="2011" name="J. Bacteriol.">
        <title>Complete genome sequence of the industrial strain Ketogulonicigenium vulgare WSH-001.</title>
        <authorList>
            <person name="Liu L."/>
            <person name="Li Y."/>
            <person name="Zhang J."/>
            <person name="Zhou Z."/>
            <person name="Liu J."/>
            <person name="Li X."/>
            <person name="Zhou J."/>
            <person name="Du G."/>
            <person name="Wang L."/>
            <person name="Chen J."/>
        </authorList>
    </citation>
    <scope>NUCLEOTIDE SEQUENCE [LARGE SCALE GENOMIC DNA]</scope>
    <source>
        <strain evidence="6 7">WSH-001</strain>
    </source>
</reference>
<dbReference type="HOGENOM" id="CLU_013985_4_4_5"/>